<dbReference type="RefSeq" id="WP_099151244.1">
    <property type="nucleotide sequence ID" value="NZ_PDUD01000022.1"/>
</dbReference>
<evidence type="ECO:0000256" key="1">
    <source>
        <dbReference type="SAM" id="Phobius"/>
    </source>
</evidence>
<organism evidence="2 3">
    <name type="scientific">Flavilitoribacter nigricans (strain ATCC 23147 / DSM 23189 / NBRC 102662 / NCIMB 1420 / SS-2)</name>
    <name type="common">Lewinella nigricans</name>
    <dbReference type="NCBI Taxonomy" id="1122177"/>
    <lineage>
        <taxon>Bacteria</taxon>
        <taxon>Pseudomonadati</taxon>
        <taxon>Bacteroidota</taxon>
        <taxon>Saprospiria</taxon>
        <taxon>Saprospirales</taxon>
        <taxon>Lewinellaceae</taxon>
        <taxon>Flavilitoribacter</taxon>
    </lineage>
</organism>
<gene>
    <name evidence="2" type="ORF">CRP01_16865</name>
</gene>
<dbReference type="EMBL" id="PDUD01000022">
    <property type="protein sequence ID" value="PHN05190.1"/>
    <property type="molecule type" value="Genomic_DNA"/>
</dbReference>
<name>A0A2D0N9Z5_FLAN2</name>
<dbReference type="Proteomes" id="UP000223913">
    <property type="component" value="Unassembled WGS sequence"/>
</dbReference>
<dbReference type="AlphaFoldDB" id="A0A2D0N9Z5"/>
<evidence type="ECO:0000313" key="2">
    <source>
        <dbReference type="EMBL" id="PHN05190.1"/>
    </source>
</evidence>
<sequence>MTLIHSTTPGTTLQIALSPNPYREHLRDVWYFTRFLALPVLLFHMILIAFFQLPHGLHAGLVGGFFVVLGAMLFFRQRSETQPQPATLFINDHFLEIRNGGDPLRLDKRDIELEFIGWGGCEEALLPAVRIRRAGEAVVTIGAVSSQEPWTDIRRSVQATEYILPEQISWASFRAAIS</sequence>
<comment type="caution">
    <text evidence="2">The sequence shown here is derived from an EMBL/GenBank/DDBJ whole genome shotgun (WGS) entry which is preliminary data.</text>
</comment>
<accession>A0A2D0N9Z5</accession>
<evidence type="ECO:0000313" key="3">
    <source>
        <dbReference type="Proteomes" id="UP000223913"/>
    </source>
</evidence>
<keyword evidence="1" id="KW-0812">Transmembrane</keyword>
<keyword evidence="1" id="KW-1133">Transmembrane helix</keyword>
<keyword evidence="3" id="KW-1185">Reference proteome</keyword>
<reference evidence="2 3" key="1">
    <citation type="submission" date="2017-10" db="EMBL/GenBank/DDBJ databases">
        <title>The draft genome sequence of Lewinella nigricans NBRC 102662.</title>
        <authorList>
            <person name="Wang K."/>
        </authorList>
    </citation>
    <scope>NUCLEOTIDE SEQUENCE [LARGE SCALE GENOMIC DNA]</scope>
    <source>
        <strain evidence="2 3">NBRC 102662</strain>
    </source>
</reference>
<proteinExistence type="predicted"/>
<feature type="transmembrane region" description="Helical" evidence="1">
    <location>
        <begin position="31"/>
        <end position="51"/>
    </location>
</feature>
<protein>
    <submittedName>
        <fullName evidence="2">Uncharacterized protein</fullName>
    </submittedName>
</protein>
<feature type="transmembrane region" description="Helical" evidence="1">
    <location>
        <begin position="57"/>
        <end position="75"/>
    </location>
</feature>
<keyword evidence="1" id="KW-0472">Membrane</keyword>